<dbReference type="EMBL" id="CP063849">
    <property type="protein sequence ID" value="QOY91519.1"/>
    <property type="molecule type" value="Genomic_DNA"/>
</dbReference>
<dbReference type="Pfam" id="PF04392">
    <property type="entry name" value="ABC_sub_bind"/>
    <property type="match status" value="1"/>
</dbReference>
<evidence type="ECO:0008006" key="4">
    <source>
        <dbReference type="Google" id="ProtNLM"/>
    </source>
</evidence>
<keyword evidence="3" id="KW-1185">Reference proteome</keyword>
<dbReference type="PANTHER" id="PTHR35271">
    <property type="entry name" value="ABC TRANSPORTER, SUBSTRATE-BINDING LIPOPROTEIN-RELATED"/>
    <property type="match status" value="1"/>
</dbReference>
<accession>A0A7S7NXE2</accession>
<dbReference type="AlphaFoldDB" id="A0A7S7NXE2"/>
<dbReference type="PANTHER" id="PTHR35271:SF1">
    <property type="entry name" value="ABC TRANSPORTER, SUBSTRATE-BINDING LIPOPROTEIN"/>
    <property type="match status" value="1"/>
</dbReference>
<evidence type="ECO:0000256" key="1">
    <source>
        <dbReference type="SAM" id="SignalP"/>
    </source>
</evidence>
<dbReference type="RefSeq" id="WP_194453173.1">
    <property type="nucleotide sequence ID" value="NZ_CP063849.1"/>
</dbReference>
<proteinExistence type="predicted"/>
<evidence type="ECO:0000313" key="2">
    <source>
        <dbReference type="EMBL" id="QOY91519.1"/>
    </source>
</evidence>
<gene>
    <name evidence="2" type="ORF">IRI77_16695</name>
</gene>
<sequence>MTTPCQLNLVLWFAAVAATWHSAPPPVPIQKRVLVLTSARGEAYGAALSGLRSSLAGYAGEVEVVELTESSIGTGVQDRVDRAHPDAVIAFGTKALSAAAALPQHFPIVATMMFRSESAADLAGPQSRHGQHASVSLDLPLTDLLTHLKRLLPSRTRAGMIRNPSRPGPGTAALRAEAKHAGFTLVIRDCDRTDDLLRTFLSFRDEVDFVWCPPESTLFNGSTIKPLVLASIRSGLPIVGFSENFVRAGAAVGVYPDYEDVGRQTGEVTRLLLERNNDQALAVSPRLWRVALNGRVAQMLGLHYAESSGHDDNRFQVLR</sequence>
<evidence type="ECO:0000313" key="3">
    <source>
        <dbReference type="Proteomes" id="UP000593892"/>
    </source>
</evidence>
<dbReference type="Proteomes" id="UP000593892">
    <property type="component" value="Chromosome"/>
</dbReference>
<reference evidence="2 3" key="1">
    <citation type="submission" date="2020-10" db="EMBL/GenBank/DDBJ databases">
        <title>Complete genome sequence of Paludibaculum fermentans P105T, a facultatively anaerobic acidobacterium capable of dissimilatory Fe(III) reduction.</title>
        <authorList>
            <person name="Dedysh S.N."/>
            <person name="Beletsky A.V."/>
            <person name="Kulichevskaya I.S."/>
            <person name="Mardanov A.V."/>
            <person name="Ravin N.V."/>
        </authorList>
    </citation>
    <scope>NUCLEOTIDE SEQUENCE [LARGE SCALE GENOMIC DNA]</scope>
    <source>
        <strain evidence="2 3">P105</strain>
    </source>
</reference>
<dbReference type="InterPro" id="IPR007487">
    <property type="entry name" value="ABC_transpt-TYRBP-like"/>
</dbReference>
<keyword evidence="1" id="KW-0732">Signal</keyword>
<dbReference type="KEGG" id="pfer:IRI77_16695"/>
<organism evidence="2 3">
    <name type="scientific">Paludibaculum fermentans</name>
    <dbReference type="NCBI Taxonomy" id="1473598"/>
    <lineage>
        <taxon>Bacteria</taxon>
        <taxon>Pseudomonadati</taxon>
        <taxon>Acidobacteriota</taxon>
        <taxon>Terriglobia</taxon>
        <taxon>Bryobacterales</taxon>
        <taxon>Bryobacteraceae</taxon>
        <taxon>Paludibaculum</taxon>
    </lineage>
</organism>
<feature type="chain" id="PRO_5032463795" description="ABC transporter substrate-binding protein" evidence="1">
    <location>
        <begin position="23"/>
        <end position="319"/>
    </location>
</feature>
<name>A0A7S7NXE2_PALFE</name>
<dbReference type="Gene3D" id="3.40.50.2300">
    <property type="match status" value="2"/>
</dbReference>
<feature type="signal peptide" evidence="1">
    <location>
        <begin position="1"/>
        <end position="22"/>
    </location>
</feature>
<protein>
    <recommendedName>
        <fullName evidence="4">ABC transporter substrate-binding protein</fullName>
    </recommendedName>
</protein>